<gene>
    <name evidence="1" type="primary">76</name>
    <name evidence="1" type="ORF">PBI_SPARKY_76</name>
</gene>
<evidence type="ECO:0000313" key="2">
    <source>
        <dbReference type="Proteomes" id="UP000028659"/>
    </source>
</evidence>
<reference evidence="1 2" key="1">
    <citation type="submission" date="2014-07" db="EMBL/GenBank/DDBJ databases">
        <authorList>
            <person name="Simmons-Yager K."/>
            <person name="Taylor B.J."/>
            <person name="Thorniley A.J."/>
            <person name="Dasenko M.A."/>
            <person name="Denver D.R."/>
            <person name="Garcia-Ruiz H."/>
            <person name="Hoyer J.S."/>
            <person name="Jogdeo S."/>
            <person name="Sullivan C.M."/>
            <person name="Peterson M.R."/>
            <person name="Rowley E.R."/>
            <person name="Schnitzler C.E."/>
            <person name="Vining K.J."/>
            <person name="Almabruk K.H."/>
            <person name="Banawas S."/>
            <person name="Beatty C."/>
            <person name="Bullock C.J."/>
            <person name="Cappellazzi J.E."/>
            <person name="Chagani S.E."/>
            <person name="Chatterjee P."/>
            <person name="Cram E.D."/>
            <person name="Elorriaga M.E.S.T.E.F.A."/>
            <person name="Esser M."/>
            <person name="Fellows E.J."/>
            <person name="Garcia G.R."/>
            <person name="Gullaba J.M."/>
            <person name="Kinsley M.A."/>
            <person name="Luo F."/>
            <person name="Mcginnis M."/>
            <person name="Paquette C.E."/>
            <person name="Reddekopp R.L."/>
            <person name="Rosen K.L."/>
            <person name="Sahlfeld L.M."/>
            <person name="Vondras A.M."/>
            <person name="Wang J.X."/>
            <person name="Weiss E.S."/>
            <person name="Wernick R."/>
            <person name="Abuelizz H.A."/>
            <person name="Amaro Y."/>
            <person name="Archer C.L."/>
            <person name="Basu A."/>
            <person name="Bellinger M.R."/>
            <person name="Johnson S.F."/>
            <person name="Kitchen S.A."/>
            <person name="Li M."/>
            <person name="Morey-Castro K.E."/>
            <person name="Lavalleur H.J."/>
            <person name="Rangel L.J."/>
            <person name="Ree J.F."/>
            <person name="Shay S.D."/>
            <person name="Sheng Y."/>
            <person name="Smyth J.C."/>
            <person name="Stamm E.A."/>
            <person name="Taylor C.R."/>
            <person name="Vining O.B."/>
            <person name="Wanzeck K.M."/>
            <person name="Watson G."/>
            <person name="Bruck A.J."/>
            <person name="Anders K.R."/>
            <person name="Braun M.A."/>
            <person name="Delesalle V.A."/>
            <person name="Hughes L.E."/>
            <person name="Ware V.C."/>
            <person name="Bradley K.W."/>
            <person name="Barker L.P."/>
            <person name="Asai D.J."/>
            <person name="Bowman C.A."/>
            <person name="Russell D.A."/>
            <person name="Pope W.H."/>
            <person name="Jacobs-Sera D."/>
            <person name="Hendrix R.W."/>
            <person name="Hatfull G.F."/>
        </authorList>
    </citation>
    <scope>NUCLEOTIDE SEQUENCE [LARGE SCALE GENOMIC DNA]</scope>
</reference>
<keyword evidence="2" id="KW-1185">Reference proteome</keyword>
<dbReference type="EMBL" id="KM083128">
    <property type="protein sequence ID" value="AII28220.1"/>
    <property type="molecule type" value="Genomic_DNA"/>
</dbReference>
<dbReference type="GeneID" id="23680243"/>
<organism evidence="1 2">
    <name type="scientific">Mycobacterium phage Sparky</name>
    <dbReference type="NCBI Taxonomy" id="1527493"/>
    <lineage>
        <taxon>Viruses</taxon>
        <taxon>Duplodnaviria</taxon>
        <taxon>Heunggongvirae</taxon>
        <taxon>Uroviricota</taxon>
        <taxon>Caudoviricetes</taxon>
        <taxon>Sparkyvirus</taxon>
        <taxon>Sparkyvirus sparky</taxon>
    </lineage>
</organism>
<sequence length="216" mass="23443">MRGERMTQPIRPPIPATCEHRPTIGGLVIPWINVQLADGGVDFRAQHSSRAQRCLLESLCQVCGTVIAGPPYVLIGGPGQLARLQFDEPPLHPECAAYVSSACPMVAGRMLRFADRDPISESHRGEVCPDPDCDCGGWVPTPDSARVPNGRPAHDWYAVYAITYAVGATPDGRAHSAILSPDQVRAVRHISTPGVGRSWKRVSLDEALKKENDHRA</sequence>
<dbReference type="KEGG" id="vg:23680243"/>
<dbReference type="Proteomes" id="UP000028659">
    <property type="component" value="Genome"/>
</dbReference>
<accession>A0A076GDW4</accession>
<name>A0A076GDW4_9CAUD</name>
<protein>
    <submittedName>
        <fullName evidence="1">Uncharacterized protein</fullName>
    </submittedName>
</protein>
<proteinExistence type="predicted"/>
<evidence type="ECO:0000313" key="1">
    <source>
        <dbReference type="EMBL" id="AII28220.1"/>
    </source>
</evidence>
<dbReference type="RefSeq" id="YP_009125455.1">
    <property type="nucleotide sequence ID" value="NC_026597.1"/>
</dbReference>